<sequence length="154" mass="16368">MNQKSSPISGTPLCSIKTIVMAAAFAGISGCAGPSVNASEEPEANNNREEVAIVFKNGCPISVVPLVVDLNAGVNPPTRVEWRAYDETGTPMPAQDFSIWYDPFVGTPIKPGGNGVATSPPVAKSAKEGFNYKYTVYADSCPDQPLDPFFRVIK</sequence>
<evidence type="ECO:0000313" key="2">
    <source>
        <dbReference type="Proteomes" id="UP000326287"/>
    </source>
</evidence>
<reference evidence="1 2" key="1">
    <citation type="submission" date="2019-02" db="EMBL/GenBank/DDBJ databases">
        <authorList>
            <person name="Li S.-H."/>
        </authorList>
    </citation>
    <scope>NUCLEOTIDE SEQUENCE [LARGE SCALE GENOMIC DNA]</scope>
    <source>
        <strain evidence="1 2">IMCC14385</strain>
    </source>
</reference>
<dbReference type="EMBL" id="CP036422">
    <property type="protein sequence ID" value="QFU77141.1"/>
    <property type="molecule type" value="Genomic_DNA"/>
</dbReference>
<organism evidence="1 2">
    <name type="scientific">Halioglobus maricola</name>
    <dbReference type="NCBI Taxonomy" id="2601894"/>
    <lineage>
        <taxon>Bacteria</taxon>
        <taxon>Pseudomonadati</taxon>
        <taxon>Pseudomonadota</taxon>
        <taxon>Gammaproteobacteria</taxon>
        <taxon>Cellvibrionales</taxon>
        <taxon>Halieaceae</taxon>
        <taxon>Halioglobus</taxon>
    </lineage>
</organism>
<dbReference type="AlphaFoldDB" id="A0A5P9NMU2"/>
<protein>
    <recommendedName>
        <fullName evidence="3">Lipoprotein</fullName>
    </recommendedName>
</protein>
<proteinExistence type="predicted"/>
<gene>
    <name evidence="1" type="ORF">EY643_16580</name>
</gene>
<keyword evidence="2" id="KW-1185">Reference proteome</keyword>
<dbReference type="PROSITE" id="PS51257">
    <property type="entry name" value="PROKAR_LIPOPROTEIN"/>
    <property type="match status" value="1"/>
</dbReference>
<accession>A0A5P9NMU2</accession>
<dbReference type="KEGG" id="halc:EY643_16580"/>
<name>A0A5P9NMU2_9GAMM</name>
<evidence type="ECO:0008006" key="3">
    <source>
        <dbReference type="Google" id="ProtNLM"/>
    </source>
</evidence>
<evidence type="ECO:0000313" key="1">
    <source>
        <dbReference type="EMBL" id="QFU77141.1"/>
    </source>
</evidence>
<dbReference type="Proteomes" id="UP000326287">
    <property type="component" value="Chromosome"/>
</dbReference>
<dbReference type="RefSeq" id="WP_153240279.1">
    <property type="nucleotide sequence ID" value="NZ_CP036422.1"/>
</dbReference>